<name>A0ACC0AW09_CATRO</name>
<keyword evidence="2" id="KW-1185">Reference proteome</keyword>
<proteinExistence type="predicted"/>
<comment type="caution">
    <text evidence="1">The sequence shown here is derived from an EMBL/GenBank/DDBJ whole genome shotgun (WGS) entry which is preliminary data.</text>
</comment>
<sequence length="248" mass="28017">MHNFHCGGSNGVSSYGENKHGHGNFISKGYDDYGKFTPKRHNGVGNFSSYVMEKELGNFLKDLPISLSLNPSIMCYEVSLVELELPLESYLSHDSLLHNGSMFDLSLHDFGVMNNASIESIVVGFGLDAALFYILHNKCLGKFVENVGYASSFLGTFLENHNDFVSSNQCMTFVSGQFELSYNEQMLLNVIISLNTLFENTFGFQFYHLHFKEILKKDFENQMGTYLGLIKVNLLTFENSILRNLAFE</sequence>
<evidence type="ECO:0000313" key="1">
    <source>
        <dbReference type="EMBL" id="KAI5664038.1"/>
    </source>
</evidence>
<accession>A0ACC0AW09</accession>
<gene>
    <name evidence="1" type="ORF">M9H77_23361</name>
</gene>
<reference evidence="2" key="1">
    <citation type="journal article" date="2023" name="Nat. Plants">
        <title>Single-cell RNA sequencing provides a high-resolution roadmap for understanding the multicellular compartmentation of specialized metabolism.</title>
        <authorList>
            <person name="Sun S."/>
            <person name="Shen X."/>
            <person name="Li Y."/>
            <person name="Li Y."/>
            <person name="Wang S."/>
            <person name="Li R."/>
            <person name="Zhang H."/>
            <person name="Shen G."/>
            <person name="Guo B."/>
            <person name="Wei J."/>
            <person name="Xu J."/>
            <person name="St-Pierre B."/>
            <person name="Chen S."/>
            <person name="Sun C."/>
        </authorList>
    </citation>
    <scope>NUCLEOTIDE SEQUENCE [LARGE SCALE GENOMIC DNA]</scope>
</reference>
<evidence type="ECO:0000313" key="2">
    <source>
        <dbReference type="Proteomes" id="UP001060085"/>
    </source>
</evidence>
<dbReference type="Proteomes" id="UP001060085">
    <property type="component" value="Linkage Group LG05"/>
</dbReference>
<organism evidence="1 2">
    <name type="scientific">Catharanthus roseus</name>
    <name type="common">Madagascar periwinkle</name>
    <name type="synonym">Vinca rosea</name>
    <dbReference type="NCBI Taxonomy" id="4058"/>
    <lineage>
        <taxon>Eukaryota</taxon>
        <taxon>Viridiplantae</taxon>
        <taxon>Streptophyta</taxon>
        <taxon>Embryophyta</taxon>
        <taxon>Tracheophyta</taxon>
        <taxon>Spermatophyta</taxon>
        <taxon>Magnoliopsida</taxon>
        <taxon>eudicotyledons</taxon>
        <taxon>Gunneridae</taxon>
        <taxon>Pentapetalae</taxon>
        <taxon>asterids</taxon>
        <taxon>lamiids</taxon>
        <taxon>Gentianales</taxon>
        <taxon>Apocynaceae</taxon>
        <taxon>Rauvolfioideae</taxon>
        <taxon>Vinceae</taxon>
        <taxon>Catharanthinae</taxon>
        <taxon>Catharanthus</taxon>
    </lineage>
</organism>
<protein>
    <submittedName>
        <fullName evidence="1">Uncharacterized protein</fullName>
    </submittedName>
</protein>
<dbReference type="EMBL" id="CM044705">
    <property type="protein sequence ID" value="KAI5664038.1"/>
    <property type="molecule type" value="Genomic_DNA"/>
</dbReference>